<dbReference type="PROSITE" id="PS51257">
    <property type="entry name" value="PROKAR_LIPOPROTEIN"/>
    <property type="match status" value="1"/>
</dbReference>
<sequence length="113" mass="12170">MQKALLITLMALALAGCKTQKTEQDPTPAQNVAATQAGSHLYSDALLDVIADDQCWVSKVNGFAPRAVKQVKADMWQVSTQMDITLSVLKLGLGKCDITWIDEQGHSGILTAK</sequence>
<name>A0A0U5L8R1_9GAMM</name>
<proteinExistence type="predicted"/>
<protein>
    <submittedName>
        <fullName evidence="1">Uncharacterized protein</fullName>
    </submittedName>
</protein>
<dbReference type="RefSeq" id="WP_067435653.1">
    <property type="nucleotide sequence ID" value="NZ_LN907828.1"/>
</dbReference>
<dbReference type="AlphaFoldDB" id="A0A0U5L8R1"/>
<accession>A0A0U5L8R1</accession>
<evidence type="ECO:0000313" key="2">
    <source>
        <dbReference type="Proteomes" id="UP000059419"/>
    </source>
</evidence>
<geneLocation type="plasmid" evidence="2">
    <name>pEM01</name>
</geneLocation>
<dbReference type="Proteomes" id="UP000059419">
    <property type="component" value="Plasmid pEM01"/>
</dbReference>
<dbReference type="PATRIC" id="fig|1619313.3.peg.3620"/>
<dbReference type="OrthoDB" id="231169at91347"/>
<gene>
    <name evidence="1" type="ORF">EM595_p0019</name>
</gene>
<dbReference type="EMBL" id="LN907828">
    <property type="protein sequence ID" value="CUU25720.1"/>
    <property type="molecule type" value="Genomic_DNA"/>
</dbReference>
<organism evidence="1 2">
    <name type="scientific">Duffyella gerundensis</name>
    <dbReference type="NCBI Taxonomy" id="1619313"/>
    <lineage>
        <taxon>Bacteria</taxon>
        <taxon>Pseudomonadati</taxon>
        <taxon>Pseudomonadota</taxon>
        <taxon>Gammaproteobacteria</taxon>
        <taxon>Enterobacterales</taxon>
        <taxon>Erwiniaceae</taxon>
        <taxon>Duffyella</taxon>
    </lineage>
</organism>
<dbReference type="KEGG" id="ege:EM595_p0019"/>
<evidence type="ECO:0000313" key="1">
    <source>
        <dbReference type="EMBL" id="CUU25720.1"/>
    </source>
</evidence>
<keyword evidence="2" id="KW-1185">Reference proteome</keyword>
<reference evidence="2" key="1">
    <citation type="submission" date="2015-11" db="EMBL/GenBank/DDBJ databases">
        <authorList>
            <person name="Blom J."/>
        </authorList>
    </citation>
    <scope>NUCLEOTIDE SEQUENCE [LARGE SCALE GENOMIC DNA]</scope>
    <source>
        <plasmid evidence="2">pEM01</plasmid>
    </source>
</reference>